<accession>W5Y098</accession>
<dbReference type="PATRIC" id="fig|1224164.3.peg.1258"/>
<dbReference type="HOGENOM" id="CLU_084517_2_1_11"/>
<evidence type="ECO:0000313" key="3">
    <source>
        <dbReference type="Proteomes" id="UP000019222"/>
    </source>
</evidence>
<dbReference type="AlphaFoldDB" id="W5Y098"/>
<reference evidence="2 3" key="1">
    <citation type="submission" date="2013-02" db="EMBL/GenBank/DDBJ databases">
        <title>The complete genome sequence of Corynebacterium vitaeruminis DSM 20294.</title>
        <authorList>
            <person name="Ruckert C."/>
            <person name="Albersmeier A."/>
            <person name="Kalinowski J."/>
        </authorList>
    </citation>
    <scope>NUCLEOTIDE SEQUENCE [LARGE SCALE GENOMIC DNA]</scope>
    <source>
        <strain evidence="3">ATCC 10234</strain>
    </source>
</reference>
<dbReference type="Pfam" id="PF13328">
    <property type="entry name" value="HD_4"/>
    <property type="match status" value="1"/>
</dbReference>
<dbReference type="RefSeq" id="WP_025252666.1">
    <property type="nucleotide sequence ID" value="NZ_CP004353.1"/>
</dbReference>
<dbReference type="PANTHER" id="PTHR46246:SF1">
    <property type="entry name" value="GUANOSINE-3',5'-BIS(DIPHOSPHATE) 3'-PYROPHOSPHOHYDROLASE MESH1"/>
    <property type="match status" value="1"/>
</dbReference>
<dbReference type="SUPFAM" id="SSF109604">
    <property type="entry name" value="HD-domain/PDEase-like"/>
    <property type="match status" value="1"/>
</dbReference>
<dbReference type="PANTHER" id="PTHR46246">
    <property type="entry name" value="GUANOSINE-3',5'-BIS(DIPHOSPHATE) 3'-PYROPHOSPHOHYDROLASE MESH1"/>
    <property type="match status" value="1"/>
</dbReference>
<dbReference type="InterPro" id="IPR052194">
    <property type="entry name" value="MESH1"/>
</dbReference>
<dbReference type="GO" id="GO:0008893">
    <property type="term" value="F:guanosine-3',5'-bis(diphosphate) 3'-diphosphatase activity"/>
    <property type="evidence" value="ECO:0007669"/>
    <property type="project" value="TreeGrafter"/>
</dbReference>
<dbReference type="Gene3D" id="1.10.3210.10">
    <property type="entry name" value="Hypothetical protein af1432"/>
    <property type="match status" value="1"/>
</dbReference>
<dbReference type="eggNOG" id="COG0317">
    <property type="taxonomic scope" value="Bacteria"/>
</dbReference>
<dbReference type="SMART" id="SM00471">
    <property type="entry name" value="HDc"/>
    <property type="match status" value="1"/>
</dbReference>
<evidence type="ECO:0000259" key="1">
    <source>
        <dbReference type="SMART" id="SM00471"/>
    </source>
</evidence>
<feature type="domain" description="HD/PDEase" evidence="1">
    <location>
        <begin position="30"/>
        <end position="140"/>
    </location>
</feature>
<evidence type="ECO:0000313" key="2">
    <source>
        <dbReference type="EMBL" id="AHI22637.1"/>
    </source>
</evidence>
<organism evidence="2 3">
    <name type="scientific">Corynebacterium vitaeruminis DSM 20294</name>
    <dbReference type="NCBI Taxonomy" id="1224164"/>
    <lineage>
        <taxon>Bacteria</taxon>
        <taxon>Bacillati</taxon>
        <taxon>Actinomycetota</taxon>
        <taxon>Actinomycetes</taxon>
        <taxon>Mycobacteriales</taxon>
        <taxon>Corynebacteriaceae</taxon>
        <taxon>Corynebacterium</taxon>
    </lineage>
</organism>
<dbReference type="EMBL" id="CP004353">
    <property type="protein sequence ID" value="AHI22637.1"/>
    <property type="molecule type" value="Genomic_DNA"/>
</dbReference>
<dbReference type="Proteomes" id="UP000019222">
    <property type="component" value="Chromosome"/>
</dbReference>
<gene>
    <name evidence="2" type="ORF">B843_06260</name>
</gene>
<sequence>MPSNQALSPRLLRAINFAAVAHDGHYRKRTHIPYVTHLFGVMHLLASVTDDEDILIAALCHDTLEDVPDKVTEDMLRKNFGERVLGIIKGVTKDGSLKSWQARSDAYLEHLENTASEESVLLSVADKLYNLTSILVDHEEIGEEIWTRFNSGKDRQKWWYRRVYEVAASRLEPNPLLEQLRAGVEELEAL</sequence>
<proteinExistence type="predicted"/>
<protein>
    <recommendedName>
        <fullName evidence="1">HD/PDEase domain-containing protein</fullName>
    </recommendedName>
</protein>
<name>W5Y098_9CORY</name>
<dbReference type="InterPro" id="IPR003607">
    <property type="entry name" value="HD/PDEase_dom"/>
</dbReference>
<dbReference type="STRING" id="1224164.B843_06260"/>
<dbReference type="CDD" id="cd00077">
    <property type="entry name" value="HDc"/>
    <property type="match status" value="1"/>
</dbReference>
<dbReference type="KEGG" id="cvt:B843_06260"/>
<keyword evidence="3" id="KW-1185">Reference proteome</keyword>